<proteinExistence type="predicted"/>
<evidence type="ECO:0000313" key="2">
    <source>
        <dbReference type="Proteomes" id="UP000002945"/>
    </source>
</evidence>
<accession>A9DR69</accession>
<reference evidence="1 2" key="1">
    <citation type="journal article" date="2011" name="J. Bacteriol.">
        <title>Genome sequence of the algicidal bacterium Kordia algicida OT-1.</title>
        <authorList>
            <person name="Lee H.S."/>
            <person name="Kang S.G."/>
            <person name="Kwon K.K."/>
            <person name="Lee J.H."/>
            <person name="Kim S.J."/>
        </authorList>
    </citation>
    <scope>NUCLEOTIDE SEQUENCE [LARGE SCALE GENOMIC DNA]</scope>
    <source>
        <strain evidence="1 2">OT-1</strain>
    </source>
</reference>
<protein>
    <submittedName>
        <fullName evidence="1">Uncharacterized protein</fullName>
    </submittedName>
</protein>
<dbReference type="AlphaFoldDB" id="A9DR69"/>
<dbReference type="EMBL" id="ABIB01000003">
    <property type="protein sequence ID" value="EDP96749.1"/>
    <property type="molecule type" value="Genomic_DNA"/>
</dbReference>
<evidence type="ECO:0000313" key="1">
    <source>
        <dbReference type="EMBL" id="EDP96749.1"/>
    </source>
</evidence>
<name>A9DR69_9FLAO</name>
<dbReference type="STRING" id="391587.KAOT1_16338"/>
<organism evidence="1 2">
    <name type="scientific">Kordia algicida OT-1</name>
    <dbReference type="NCBI Taxonomy" id="391587"/>
    <lineage>
        <taxon>Bacteria</taxon>
        <taxon>Pseudomonadati</taxon>
        <taxon>Bacteroidota</taxon>
        <taxon>Flavobacteriia</taxon>
        <taxon>Flavobacteriales</taxon>
        <taxon>Flavobacteriaceae</taxon>
        <taxon>Kordia</taxon>
    </lineage>
</organism>
<sequence>MVEEEFEQEDPIELIYTMLVNGEKKEHALLITNAIADILQNPEIQAESKVAISHIFASIYVWNDDYINAKRYQKYFLNNDEFCSKFKNEIVSYLTLVFAKNNDEFIKDLLLGYPFIKSDFNSIYKAYLSSIVNPNSEEHYSLDLLKEYNLLLQAQRLYVD</sequence>
<keyword evidence="2" id="KW-1185">Reference proteome</keyword>
<dbReference type="Proteomes" id="UP000002945">
    <property type="component" value="Unassembled WGS sequence"/>
</dbReference>
<dbReference type="RefSeq" id="WP_007095803.1">
    <property type="nucleotide sequence ID" value="NZ_CP142125.1"/>
</dbReference>
<dbReference type="HOGENOM" id="CLU_1649912_0_0_10"/>
<gene>
    <name evidence="1" type="ORF">KAOT1_16338</name>
</gene>
<comment type="caution">
    <text evidence="1">The sequence shown here is derived from an EMBL/GenBank/DDBJ whole genome shotgun (WGS) entry which is preliminary data.</text>
</comment>